<comment type="similarity">
    <text evidence="3">Belongs to the FAD-dependent oxidoreductase 2 family. FRD/SDH subfamily.</text>
</comment>
<evidence type="ECO:0000313" key="16">
    <source>
        <dbReference type="EMBL" id="TYS57020.1"/>
    </source>
</evidence>
<evidence type="ECO:0000259" key="14">
    <source>
        <dbReference type="Pfam" id="PF00890"/>
    </source>
</evidence>
<evidence type="ECO:0000256" key="8">
    <source>
        <dbReference type="ARBA" id="ARBA00022827"/>
    </source>
</evidence>
<dbReference type="Proteomes" id="UP000322997">
    <property type="component" value="Unassembled WGS sequence"/>
</dbReference>
<dbReference type="Pfam" id="PF02910">
    <property type="entry name" value="Succ_DH_flav_C"/>
    <property type="match status" value="1"/>
</dbReference>
<dbReference type="GO" id="GO:0009055">
    <property type="term" value="F:electron transfer activity"/>
    <property type="evidence" value="ECO:0007669"/>
    <property type="project" value="TreeGrafter"/>
</dbReference>
<dbReference type="FunFam" id="3.50.50.60:FF:000009">
    <property type="entry name" value="Succinate dehydrogenase flavoprotein subunit"/>
    <property type="match status" value="1"/>
</dbReference>
<dbReference type="PANTHER" id="PTHR11632:SF53">
    <property type="entry name" value="SUCCINATE DEHYDROGENASE FLAVOPROTEIN SUBUNIT"/>
    <property type="match status" value="1"/>
</dbReference>
<dbReference type="InterPro" id="IPR030664">
    <property type="entry name" value="SdhA/FrdA/AprA"/>
</dbReference>
<dbReference type="GO" id="GO:0009061">
    <property type="term" value="P:anaerobic respiration"/>
    <property type="evidence" value="ECO:0007669"/>
    <property type="project" value="TreeGrafter"/>
</dbReference>
<dbReference type="FunFam" id="3.90.700.10:FF:000004">
    <property type="entry name" value="Succinate dehydrogenase flavoprotein subunit"/>
    <property type="match status" value="1"/>
</dbReference>
<dbReference type="InterPro" id="IPR027477">
    <property type="entry name" value="Succ_DH/fumarate_Rdtase_cat_sf"/>
</dbReference>
<dbReference type="InterPro" id="IPR011280">
    <property type="entry name" value="Succ_DH/Fum_Rdt_flav_su"/>
</dbReference>
<dbReference type="InterPro" id="IPR003953">
    <property type="entry name" value="FAD-dep_OxRdtase_2_FAD-bd"/>
</dbReference>
<sequence>MSKGKIIVVGGGLAGLMATIKAAEKGAPVDLFSLVPVKRSHSVCAQGGINGAVNTKGEGDSPWEHFDDTVYGGDFLANQPPVKAMTEAAPGIIHLLDRMGVMFNRTPEGLLDFRRFGGTQHHRTAFAGATTGQQLLYALDEQVRRHEVAGLVNKYEGWEFLGVIIDDEGKARGIVAQNLQTMEIQSFPADAVIMATGGPGIIFGKSTNSVINTGSAASIVYQQGAYYANGEFIQIHPTAIPGDDKLRLMSESARGEGGRVWTYKDGKPWYFLEEKYPAYGNLVPRDIATREIFDVCVNQKLGINGENMVYLDLSHKDSKELDIKLGGIIEIYEKFMGDDPRKVPMKIFPAVHYSMGGLWVDYDQMTNIPGLFAAGECDYSQHGGNRLGANSLLSAIYGGMVAGPNAIKYIDGLESSVETVPASVFERHVKQEQEKWNEIMSMDGTENAYVIHKELGEWMTDNVTVVRHNDKLVETDKKIVELMERYKKININDTAKWSNQGAMFTRQLWNMLQLARVITIGALNRNESRGAHYKPEFPDRNDEDFLKTTMAKFNASANAPEFHYEEVDTSLIQPRKRDYSKKKGGSN</sequence>
<dbReference type="NCBIfam" id="NF006392">
    <property type="entry name" value="PRK08641.1"/>
    <property type="match status" value="1"/>
</dbReference>
<feature type="active site" description="Proton acceptor" evidence="13">
    <location>
        <position position="285"/>
    </location>
</feature>
<keyword evidence="5" id="KW-0813">Transport</keyword>
<feature type="domain" description="Fumarate reductase/succinate dehydrogenase flavoprotein-like C-terminal" evidence="15">
    <location>
        <begin position="452"/>
        <end position="579"/>
    </location>
</feature>
<evidence type="ECO:0000256" key="13">
    <source>
        <dbReference type="PIRSR" id="PIRSR000171-1"/>
    </source>
</evidence>
<evidence type="ECO:0000259" key="15">
    <source>
        <dbReference type="Pfam" id="PF02910"/>
    </source>
</evidence>
<dbReference type="Pfam" id="PF00890">
    <property type="entry name" value="FAD_binding_2"/>
    <property type="match status" value="1"/>
</dbReference>
<organism evidence="16 17">
    <name type="scientific">Rossellomorea marisflavi</name>
    <dbReference type="NCBI Taxonomy" id="189381"/>
    <lineage>
        <taxon>Bacteria</taxon>
        <taxon>Bacillati</taxon>
        <taxon>Bacillota</taxon>
        <taxon>Bacilli</taxon>
        <taxon>Bacillales</taxon>
        <taxon>Bacillaceae</taxon>
        <taxon>Rossellomorea</taxon>
    </lineage>
</organism>
<dbReference type="InterPro" id="IPR003952">
    <property type="entry name" value="FRD_SDH_FAD_BS"/>
</dbReference>
<dbReference type="NCBIfam" id="TIGR01811">
    <property type="entry name" value="sdhA_Bsu"/>
    <property type="match status" value="1"/>
</dbReference>
<dbReference type="PIRSF" id="PIRSF000171">
    <property type="entry name" value="SDHA_APRA_LASPO"/>
    <property type="match status" value="1"/>
</dbReference>
<dbReference type="Gene3D" id="1.20.58.100">
    <property type="entry name" value="Fumarate reductase/succinate dehydrogenase flavoprotein-like, C-terminal domain"/>
    <property type="match status" value="1"/>
</dbReference>
<comment type="catalytic activity">
    <reaction evidence="12">
        <text>a quinone + succinate = fumarate + a quinol</text>
        <dbReference type="Rhea" id="RHEA:40523"/>
        <dbReference type="ChEBI" id="CHEBI:24646"/>
        <dbReference type="ChEBI" id="CHEBI:29806"/>
        <dbReference type="ChEBI" id="CHEBI:30031"/>
        <dbReference type="ChEBI" id="CHEBI:132124"/>
        <dbReference type="EC" id="1.3.5.1"/>
    </reaction>
</comment>
<evidence type="ECO:0000256" key="12">
    <source>
        <dbReference type="ARBA" id="ARBA00049220"/>
    </source>
</evidence>
<dbReference type="PRINTS" id="PR00411">
    <property type="entry name" value="PNDRDTASEI"/>
</dbReference>
<dbReference type="Gene3D" id="3.90.700.10">
    <property type="entry name" value="Succinate dehydrogenase/fumarate reductase flavoprotein, catalytic domain"/>
    <property type="match status" value="1"/>
</dbReference>
<dbReference type="GO" id="GO:0008177">
    <property type="term" value="F:succinate dehydrogenase (quinone) activity"/>
    <property type="evidence" value="ECO:0007669"/>
    <property type="project" value="UniProtKB-EC"/>
</dbReference>
<evidence type="ECO:0000256" key="7">
    <source>
        <dbReference type="ARBA" id="ARBA00022630"/>
    </source>
</evidence>
<protein>
    <recommendedName>
        <fullName evidence="4">succinate dehydrogenase</fullName>
        <ecNumber evidence="4">1.3.5.1</ecNumber>
    </recommendedName>
</protein>
<dbReference type="GO" id="GO:0033765">
    <property type="term" value="F:steroid dehydrogenase activity, acting on the CH-CH group of donors"/>
    <property type="evidence" value="ECO:0007669"/>
    <property type="project" value="UniProtKB-ARBA"/>
</dbReference>
<accession>A0A5D4S1B8</accession>
<dbReference type="SUPFAM" id="SSF46977">
    <property type="entry name" value="Succinate dehydrogenase/fumarate reductase flavoprotein C-terminal domain"/>
    <property type="match status" value="1"/>
</dbReference>
<dbReference type="EC" id="1.3.5.1" evidence="4"/>
<dbReference type="PROSITE" id="PS00504">
    <property type="entry name" value="FRD_SDH_FAD_BINDING"/>
    <property type="match status" value="1"/>
</dbReference>
<dbReference type="PRINTS" id="PR00368">
    <property type="entry name" value="FADPNR"/>
</dbReference>
<dbReference type="SUPFAM" id="SSF56425">
    <property type="entry name" value="Succinate dehydrogenase/fumarate reductase flavoprotein, catalytic domain"/>
    <property type="match status" value="1"/>
</dbReference>
<keyword evidence="7" id="KW-0285">Flavoprotein</keyword>
<dbReference type="SUPFAM" id="SSF51905">
    <property type="entry name" value="FAD/NAD(P)-binding domain"/>
    <property type="match status" value="1"/>
</dbReference>
<dbReference type="Gene3D" id="3.10.20.820">
    <property type="match status" value="1"/>
</dbReference>
<dbReference type="FunFam" id="1.20.58.100:FF:000004">
    <property type="entry name" value="Succinate dehydrogenase flavoprotein subunit"/>
    <property type="match status" value="1"/>
</dbReference>
<dbReference type="InterPro" id="IPR015939">
    <property type="entry name" value="Fum_Rdtase/Succ_DH_flav-like_C"/>
</dbReference>
<dbReference type="InterPro" id="IPR036188">
    <property type="entry name" value="FAD/NAD-bd_sf"/>
</dbReference>
<evidence type="ECO:0000256" key="2">
    <source>
        <dbReference type="ARBA" id="ARBA00004413"/>
    </source>
</evidence>
<evidence type="ECO:0000256" key="1">
    <source>
        <dbReference type="ARBA" id="ARBA00001974"/>
    </source>
</evidence>
<reference evidence="16 17" key="1">
    <citation type="submission" date="2019-08" db="EMBL/GenBank/DDBJ databases">
        <title>Bacillus genomes from the desert of Cuatro Cienegas, Coahuila.</title>
        <authorList>
            <person name="Olmedo-Alvarez G."/>
        </authorList>
    </citation>
    <scope>NUCLEOTIDE SEQUENCE [LARGE SCALE GENOMIC DNA]</scope>
    <source>
        <strain evidence="16 17">CH108_3D</strain>
    </source>
</reference>
<dbReference type="EMBL" id="VTEQ01000001">
    <property type="protein sequence ID" value="TYS57020.1"/>
    <property type="molecule type" value="Genomic_DNA"/>
</dbReference>
<evidence type="ECO:0000256" key="11">
    <source>
        <dbReference type="ARBA" id="ARBA00023136"/>
    </source>
</evidence>
<keyword evidence="11" id="KW-0472">Membrane</keyword>
<evidence type="ECO:0000256" key="10">
    <source>
        <dbReference type="ARBA" id="ARBA00023002"/>
    </source>
</evidence>
<evidence type="ECO:0000256" key="3">
    <source>
        <dbReference type="ARBA" id="ARBA00008040"/>
    </source>
</evidence>
<evidence type="ECO:0000256" key="9">
    <source>
        <dbReference type="ARBA" id="ARBA00022982"/>
    </source>
</evidence>
<keyword evidence="10" id="KW-0560">Oxidoreductase</keyword>
<comment type="cofactor">
    <cofactor evidence="1">
        <name>FAD</name>
        <dbReference type="ChEBI" id="CHEBI:57692"/>
    </cofactor>
</comment>
<evidence type="ECO:0000256" key="5">
    <source>
        <dbReference type="ARBA" id="ARBA00022448"/>
    </source>
</evidence>
<keyword evidence="8" id="KW-0274">FAD</keyword>
<dbReference type="GO" id="GO:0005886">
    <property type="term" value="C:plasma membrane"/>
    <property type="evidence" value="ECO:0007669"/>
    <property type="project" value="UniProtKB-SubCell"/>
</dbReference>
<dbReference type="AlphaFoldDB" id="A0A5D4S1B8"/>
<dbReference type="PANTHER" id="PTHR11632">
    <property type="entry name" value="SUCCINATE DEHYDROGENASE 2 FLAVOPROTEIN SUBUNIT"/>
    <property type="match status" value="1"/>
</dbReference>
<proteinExistence type="inferred from homology"/>
<evidence type="ECO:0000313" key="17">
    <source>
        <dbReference type="Proteomes" id="UP000322997"/>
    </source>
</evidence>
<dbReference type="GO" id="GO:0050660">
    <property type="term" value="F:flavin adenine dinucleotide binding"/>
    <property type="evidence" value="ECO:0007669"/>
    <property type="project" value="TreeGrafter"/>
</dbReference>
<keyword evidence="6" id="KW-1003">Cell membrane</keyword>
<comment type="subcellular location">
    <subcellularLocation>
        <location evidence="2">Cell membrane</location>
        <topology evidence="2">Peripheral membrane protein</topology>
        <orientation evidence="2">Cytoplasmic side</orientation>
    </subcellularLocation>
</comment>
<dbReference type="InterPro" id="IPR037099">
    <property type="entry name" value="Fum_R/Succ_DH_flav-like_C_sf"/>
</dbReference>
<name>A0A5D4S1B8_9BACI</name>
<comment type="caution">
    <text evidence="16">The sequence shown here is derived from an EMBL/GenBank/DDBJ whole genome shotgun (WGS) entry which is preliminary data.</text>
</comment>
<evidence type="ECO:0000256" key="6">
    <source>
        <dbReference type="ARBA" id="ARBA00022475"/>
    </source>
</evidence>
<keyword evidence="9" id="KW-0249">Electron transport</keyword>
<feature type="domain" description="FAD-dependent oxidoreductase 2 FAD-binding" evidence="14">
    <location>
        <begin position="6"/>
        <end position="392"/>
    </location>
</feature>
<gene>
    <name evidence="16" type="primary">sdhA</name>
    <name evidence="16" type="ORF">FZC83_05510</name>
</gene>
<dbReference type="RefSeq" id="WP_148984673.1">
    <property type="nucleotide sequence ID" value="NZ_CP128801.1"/>
</dbReference>
<dbReference type="Gene3D" id="3.50.50.60">
    <property type="entry name" value="FAD/NAD(P)-binding domain"/>
    <property type="match status" value="1"/>
</dbReference>
<evidence type="ECO:0000256" key="4">
    <source>
        <dbReference type="ARBA" id="ARBA00012792"/>
    </source>
</evidence>